<gene>
    <name evidence="2" type="ORF">C9J12_22555</name>
</gene>
<dbReference type="RefSeq" id="WP_107244753.1">
    <property type="nucleotide sequence ID" value="NZ_PYMJ01000030.1"/>
</dbReference>
<protein>
    <submittedName>
        <fullName evidence="2">DUF2933 domain-containing protein</fullName>
    </submittedName>
</protein>
<reference evidence="2 3" key="1">
    <citation type="submission" date="2018-01" db="EMBL/GenBank/DDBJ databases">
        <title>Whole genome sequencing of Histamine producing bacteria.</title>
        <authorList>
            <person name="Butler K."/>
        </authorList>
    </citation>
    <scope>NUCLEOTIDE SEQUENCE [LARGE SCALE GENOMIC DNA]</scope>
    <source>
        <strain evidence="2 3">JCM 12947</strain>
    </source>
</reference>
<sequence>MKMNTKKLCKILCALCLGIPVAYFLFIGNFTLAAVSGIAIQLIFCGAMMFMMMKMMGCNDKKDKTQDDGDQLKDTERE</sequence>
<organism evidence="2 3">
    <name type="scientific">Photobacterium frigidiphilum</name>
    <dbReference type="NCBI Taxonomy" id="264736"/>
    <lineage>
        <taxon>Bacteria</taxon>
        <taxon>Pseudomonadati</taxon>
        <taxon>Pseudomonadota</taxon>
        <taxon>Gammaproteobacteria</taxon>
        <taxon>Vibrionales</taxon>
        <taxon>Vibrionaceae</taxon>
        <taxon>Photobacterium</taxon>
    </lineage>
</organism>
<keyword evidence="3" id="KW-1185">Reference proteome</keyword>
<evidence type="ECO:0000313" key="3">
    <source>
        <dbReference type="Proteomes" id="UP000240987"/>
    </source>
</evidence>
<accession>A0A2T3J9I3</accession>
<feature type="transmembrane region" description="Helical" evidence="1">
    <location>
        <begin position="7"/>
        <end position="26"/>
    </location>
</feature>
<dbReference type="EMBL" id="PYMJ01000030">
    <property type="protein sequence ID" value="PSU45487.1"/>
    <property type="molecule type" value="Genomic_DNA"/>
</dbReference>
<comment type="caution">
    <text evidence="2">The sequence shown here is derived from an EMBL/GenBank/DDBJ whole genome shotgun (WGS) entry which is preliminary data.</text>
</comment>
<dbReference type="Proteomes" id="UP000240987">
    <property type="component" value="Unassembled WGS sequence"/>
</dbReference>
<dbReference type="OrthoDB" id="9963572at2"/>
<name>A0A2T3J9I3_9GAMM</name>
<keyword evidence="1" id="KW-0472">Membrane</keyword>
<keyword evidence="1" id="KW-0812">Transmembrane</keyword>
<evidence type="ECO:0000313" key="2">
    <source>
        <dbReference type="EMBL" id="PSU45487.1"/>
    </source>
</evidence>
<keyword evidence="1" id="KW-1133">Transmembrane helix</keyword>
<proteinExistence type="predicted"/>
<feature type="transmembrane region" description="Helical" evidence="1">
    <location>
        <begin position="32"/>
        <end position="52"/>
    </location>
</feature>
<dbReference type="AlphaFoldDB" id="A0A2T3J9I3"/>
<evidence type="ECO:0000256" key="1">
    <source>
        <dbReference type="SAM" id="Phobius"/>
    </source>
</evidence>